<accession>A0A8J6CA28</accession>
<keyword evidence="3 6" id="KW-1133">Transmembrane helix</keyword>
<dbReference type="EMBL" id="JAGTXO010000011">
    <property type="protein sequence ID" value="KAG8465129.1"/>
    <property type="molecule type" value="Genomic_DNA"/>
</dbReference>
<comment type="subcellular location">
    <subcellularLocation>
        <location evidence="1">Membrane</location>
        <topology evidence="1">Multi-pass membrane protein</topology>
    </subcellularLocation>
</comment>
<evidence type="ECO:0000313" key="8">
    <source>
        <dbReference type="EMBL" id="KAG8465129.1"/>
    </source>
</evidence>
<dbReference type="GO" id="GO:0016020">
    <property type="term" value="C:membrane"/>
    <property type="evidence" value="ECO:0007669"/>
    <property type="project" value="UniProtKB-SubCell"/>
</dbReference>
<dbReference type="OMA" id="MIGCTTA"/>
<dbReference type="InterPro" id="IPR050186">
    <property type="entry name" value="TPT_transporter"/>
</dbReference>
<feature type="region of interest" description="Disordered" evidence="5">
    <location>
        <begin position="389"/>
        <end position="414"/>
    </location>
</feature>
<protein>
    <recommendedName>
        <fullName evidence="7">Sugar phosphate transporter domain-containing protein</fullName>
    </recommendedName>
</protein>
<feature type="transmembrane region" description="Helical" evidence="6">
    <location>
        <begin position="231"/>
        <end position="252"/>
    </location>
</feature>
<feature type="region of interest" description="Disordered" evidence="5">
    <location>
        <begin position="327"/>
        <end position="355"/>
    </location>
</feature>
<feature type="transmembrane region" description="Helical" evidence="6">
    <location>
        <begin position="162"/>
        <end position="180"/>
    </location>
</feature>
<evidence type="ECO:0000256" key="4">
    <source>
        <dbReference type="ARBA" id="ARBA00023136"/>
    </source>
</evidence>
<keyword evidence="4 6" id="KW-0472">Membrane</keyword>
<evidence type="ECO:0000256" key="6">
    <source>
        <dbReference type="SAM" id="Phobius"/>
    </source>
</evidence>
<evidence type="ECO:0000256" key="1">
    <source>
        <dbReference type="ARBA" id="ARBA00004141"/>
    </source>
</evidence>
<evidence type="ECO:0000259" key="7">
    <source>
        <dbReference type="Pfam" id="PF03151"/>
    </source>
</evidence>
<dbReference type="SUPFAM" id="SSF103481">
    <property type="entry name" value="Multidrug resistance efflux transporter EmrE"/>
    <property type="match status" value="1"/>
</dbReference>
<dbReference type="InterPro" id="IPR037185">
    <property type="entry name" value="EmrE-like"/>
</dbReference>
<dbReference type="InterPro" id="IPR004853">
    <property type="entry name" value="Sugar_P_trans_dom"/>
</dbReference>
<organism evidence="8 9">
    <name type="scientific">Diacronema lutheri</name>
    <name type="common">Unicellular marine alga</name>
    <name type="synonym">Monochrysis lutheri</name>
    <dbReference type="NCBI Taxonomy" id="2081491"/>
    <lineage>
        <taxon>Eukaryota</taxon>
        <taxon>Haptista</taxon>
        <taxon>Haptophyta</taxon>
        <taxon>Pavlovophyceae</taxon>
        <taxon>Pavlovales</taxon>
        <taxon>Pavlovaceae</taxon>
        <taxon>Diacronema</taxon>
    </lineage>
</organism>
<dbReference type="AlphaFoldDB" id="A0A8J6CA28"/>
<keyword evidence="9" id="KW-1185">Reference proteome</keyword>
<feature type="domain" description="Sugar phosphate transporter" evidence="7">
    <location>
        <begin position="18"/>
        <end position="308"/>
    </location>
</feature>
<feature type="compositionally biased region" description="Basic and acidic residues" evidence="5">
    <location>
        <begin position="393"/>
        <end position="414"/>
    </location>
</feature>
<dbReference type="Pfam" id="PF03151">
    <property type="entry name" value="TPT"/>
    <property type="match status" value="1"/>
</dbReference>
<feature type="transmembrane region" description="Helical" evidence="6">
    <location>
        <begin position="201"/>
        <end position="219"/>
    </location>
</feature>
<reference evidence="8" key="1">
    <citation type="submission" date="2021-05" db="EMBL/GenBank/DDBJ databases">
        <title>The genome of the haptophyte Pavlova lutheri (Diacronema luteri, Pavlovales) - a model for lipid biosynthesis in eukaryotic algae.</title>
        <authorList>
            <person name="Hulatt C.J."/>
            <person name="Posewitz M.C."/>
        </authorList>
    </citation>
    <scope>NUCLEOTIDE SEQUENCE</scope>
    <source>
        <strain evidence="8">NIVA-4/92</strain>
    </source>
</reference>
<dbReference type="Proteomes" id="UP000751190">
    <property type="component" value="Unassembled WGS sequence"/>
</dbReference>
<feature type="transmembrane region" description="Helical" evidence="6">
    <location>
        <begin position="43"/>
        <end position="66"/>
    </location>
</feature>
<evidence type="ECO:0000256" key="2">
    <source>
        <dbReference type="ARBA" id="ARBA00022692"/>
    </source>
</evidence>
<evidence type="ECO:0000313" key="9">
    <source>
        <dbReference type="Proteomes" id="UP000751190"/>
    </source>
</evidence>
<sequence length="414" mass="43628">MSSCRVRDGGGGSAEKVLFVALYFSFNATLNLFNRWALHTSGFHFPIVMTACHMLMSTVMLLPLFTTGHYGQRHTSVMSSRRVVRDVAVVGVLHGLQIALNNASLVHLELSMNQVVRAMLPVVIAPFAMCIEGKAPDARQAVALVFVSVGVAIALFDRHSMGGSPLGVGLVVLSLVMLAAQMSFASKMLQGLRLDSVQMTFYTGPVAFVALVPFALVLGEAHAAVRLTAERPALCAYILLGGSAVAVLYNMIVYHTLRLFSSVGAAVVGNAKVVVLILVAHLVLGEVSNWSRMQVFGSALTLGSAFAYAYLKTSRLNAAPDAAAERLRDPCAPASDEPDADEKRARPADEDGFVSASAASSVSGFGGAQVAPTVSCNARDIDLGADALAGRKNRAEPGEAEREGAAAARAKREP</sequence>
<comment type="caution">
    <text evidence="8">The sequence shown here is derived from an EMBL/GenBank/DDBJ whole genome shotgun (WGS) entry which is preliminary data.</text>
</comment>
<proteinExistence type="predicted"/>
<gene>
    <name evidence="8" type="ORF">KFE25_012492</name>
</gene>
<dbReference type="OrthoDB" id="10261634at2759"/>
<dbReference type="PANTHER" id="PTHR11132">
    <property type="entry name" value="SOLUTE CARRIER FAMILY 35"/>
    <property type="match status" value="1"/>
</dbReference>
<evidence type="ECO:0000256" key="5">
    <source>
        <dbReference type="SAM" id="MobiDB-lite"/>
    </source>
</evidence>
<feature type="transmembrane region" description="Helical" evidence="6">
    <location>
        <begin position="259"/>
        <end position="284"/>
    </location>
</feature>
<name>A0A8J6CA28_DIALT</name>
<keyword evidence="2 6" id="KW-0812">Transmembrane</keyword>
<feature type="transmembrane region" description="Helical" evidence="6">
    <location>
        <begin position="17"/>
        <end position="37"/>
    </location>
</feature>
<evidence type="ECO:0000256" key="3">
    <source>
        <dbReference type="ARBA" id="ARBA00022989"/>
    </source>
</evidence>